<evidence type="ECO:0000313" key="2">
    <source>
        <dbReference type="Proteomes" id="UP000054477"/>
    </source>
</evidence>
<name>A0A0C9X761_9AGAR</name>
<reference evidence="1 2" key="1">
    <citation type="submission" date="2014-04" db="EMBL/GenBank/DDBJ databases">
        <authorList>
            <consortium name="DOE Joint Genome Institute"/>
            <person name="Kuo A."/>
            <person name="Kohler A."/>
            <person name="Nagy L.G."/>
            <person name="Floudas D."/>
            <person name="Copeland A."/>
            <person name="Barry K.W."/>
            <person name="Cichocki N."/>
            <person name="Veneault-Fourrey C."/>
            <person name="LaButti K."/>
            <person name="Lindquist E.A."/>
            <person name="Lipzen A."/>
            <person name="Lundell T."/>
            <person name="Morin E."/>
            <person name="Murat C."/>
            <person name="Sun H."/>
            <person name="Tunlid A."/>
            <person name="Henrissat B."/>
            <person name="Grigoriev I.V."/>
            <person name="Hibbett D.S."/>
            <person name="Martin F."/>
            <person name="Nordberg H.P."/>
            <person name="Cantor M.N."/>
            <person name="Hua S.X."/>
        </authorList>
    </citation>
    <scope>NUCLEOTIDE SEQUENCE [LARGE SCALE GENOMIC DNA]</scope>
    <source>
        <strain evidence="1 2">LaAM-08-1</strain>
    </source>
</reference>
<dbReference type="HOGENOM" id="CLU_198489_0_0_1"/>
<sequence>MHYQICGFTGYLLVHLSVPEFFGAKIYPNMFFAQEKKQKPRNGHGPYAPR</sequence>
<keyword evidence="2" id="KW-1185">Reference proteome</keyword>
<dbReference type="OrthoDB" id="3101400at2759"/>
<feature type="non-terminal residue" evidence="1">
    <location>
        <position position="1"/>
    </location>
</feature>
<organism evidence="1 2">
    <name type="scientific">Laccaria amethystina LaAM-08-1</name>
    <dbReference type="NCBI Taxonomy" id="1095629"/>
    <lineage>
        <taxon>Eukaryota</taxon>
        <taxon>Fungi</taxon>
        <taxon>Dikarya</taxon>
        <taxon>Basidiomycota</taxon>
        <taxon>Agaricomycotina</taxon>
        <taxon>Agaricomycetes</taxon>
        <taxon>Agaricomycetidae</taxon>
        <taxon>Agaricales</taxon>
        <taxon>Agaricineae</taxon>
        <taxon>Hydnangiaceae</taxon>
        <taxon>Laccaria</taxon>
    </lineage>
</organism>
<dbReference type="AlphaFoldDB" id="A0A0C9X761"/>
<reference evidence="2" key="2">
    <citation type="submission" date="2015-01" db="EMBL/GenBank/DDBJ databases">
        <title>Evolutionary Origins and Diversification of the Mycorrhizal Mutualists.</title>
        <authorList>
            <consortium name="DOE Joint Genome Institute"/>
            <consortium name="Mycorrhizal Genomics Consortium"/>
            <person name="Kohler A."/>
            <person name="Kuo A."/>
            <person name="Nagy L.G."/>
            <person name="Floudas D."/>
            <person name="Copeland A."/>
            <person name="Barry K.W."/>
            <person name="Cichocki N."/>
            <person name="Veneault-Fourrey C."/>
            <person name="LaButti K."/>
            <person name="Lindquist E.A."/>
            <person name="Lipzen A."/>
            <person name="Lundell T."/>
            <person name="Morin E."/>
            <person name="Murat C."/>
            <person name="Riley R."/>
            <person name="Ohm R."/>
            <person name="Sun H."/>
            <person name="Tunlid A."/>
            <person name="Henrissat B."/>
            <person name="Grigoriev I.V."/>
            <person name="Hibbett D.S."/>
            <person name="Martin F."/>
        </authorList>
    </citation>
    <scope>NUCLEOTIDE SEQUENCE [LARGE SCALE GENOMIC DNA]</scope>
    <source>
        <strain evidence="2">LaAM-08-1</strain>
    </source>
</reference>
<proteinExistence type="predicted"/>
<evidence type="ECO:0000313" key="1">
    <source>
        <dbReference type="EMBL" id="KIK00896.1"/>
    </source>
</evidence>
<dbReference type="EMBL" id="KN838617">
    <property type="protein sequence ID" value="KIK00896.1"/>
    <property type="molecule type" value="Genomic_DNA"/>
</dbReference>
<gene>
    <name evidence="1" type="ORF">K443DRAFT_77405</name>
</gene>
<dbReference type="Proteomes" id="UP000054477">
    <property type="component" value="Unassembled WGS sequence"/>
</dbReference>
<accession>A0A0C9X761</accession>
<protein>
    <submittedName>
        <fullName evidence="1">Uncharacterized protein</fullName>
    </submittedName>
</protein>